<dbReference type="InterPro" id="IPR002638">
    <property type="entry name" value="Quinolinate_PRibosylTrfase_C"/>
</dbReference>
<organism evidence="2">
    <name type="scientific">marine metagenome</name>
    <dbReference type="NCBI Taxonomy" id="408172"/>
    <lineage>
        <taxon>unclassified sequences</taxon>
        <taxon>metagenomes</taxon>
        <taxon>ecological metagenomes</taxon>
    </lineage>
</organism>
<proteinExistence type="predicted"/>
<name>A0A383D4E9_9ZZZZ</name>
<protein>
    <recommendedName>
        <fullName evidence="1">Quinolinate phosphoribosyl transferase C-terminal domain-containing protein</fullName>
    </recommendedName>
</protein>
<dbReference type="GO" id="GO:0009435">
    <property type="term" value="P:NAD+ biosynthetic process"/>
    <property type="evidence" value="ECO:0007669"/>
    <property type="project" value="InterPro"/>
</dbReference>
<dbReference type="Pfam" id="PF01729">
    <property type="entry name" value="QRPTase_C"/>
    <property type="match status" value="1"/>
</dbReference>
<feature type="non-terminal residue" evidence="2">
    <location>
        <position position="1"/>
    </location>
</feature>
<dbReference type="AlphaFoldDB" id="A0A383D4E9"/>
<dbReference type="InterPro" id="IPR013785">
    <property type="entry name" value="Aldolase_TIM"/>
</dbReference>
<feature type="domain" description="Quinolinate phosphoribosyl transferase C-terminal" evidence="1">
    <location>
        <begin position="2"/>
        <end position="43"/>
    </location>
</feature>
<evidence type="ECO:0000313" key="2">
    <source>
        <dbReference type="EMBL" id="SVE39170.1"/>
    </source>
</evidence>
<sequence length="48" mass="4993">RVPTEASGNINLKTIRGIAETGVNFISVGKLTHSARAANIGLDWNAAS</sequence>
<dbReference type="InterPro" id="IPR036068">
    <property type="entry name" value="Nicotinate_pribotase-like_C"/>
</dbReference>
<dbReference type="EMBL" id="UINC01214096">
    <property type="protein sequence ID" value="SVE39170.1"/>
    <property type="molecule type" value="Genomic_DNA"/>
</dbReference>
<gene>
    <name evidence="2" type="ORF">METZ01_LOCUS492024</name>
</gene>
<evidence type="ECO:0000259" key="1">
    <source>
        <dbReference type="Pfam" id="PF01729"/>
    </source>
</evidence>
<dbReference type="GO" id="GO:0004514">
    <property type="term" value="F:nicotinate-nucleotide diphosphorylase (carboxylating) activity"/>
    <property type="evidence" value="ECO:0007669"/>
    <property type="project" value="InterPro"/>
</dbReference>
<reference evidence="2" key="1">
    <citation type="submission" date="2018-05" db="EMBL/GenBank/DDBJ databases">
        <authorList>
            <person name="Lanie J.A."/>
            <person name="Ng W.-L."/>
            <person name="Kazmierczak K.M."/>
            <person name="Andrzejewski T.M."/>
            <person name="Davidsen T.M."/>
            <person name="Wayne K.J."/>
            <person name="Tettelin H."/>
            <person name="Glass J.I."/>
            <person name="Rusch D."/>
            <person name="Podicherti R."/>
            <person name="Tsui H.-C.T."/>
            <person name="Winkler M.E."/>
        </authorList>
    </citation>
    <scope>NUCLEOTIDE SEQUENCE</scope>
</reference>
<dbReference type="Gene3D" id="3.20.20.70">
    <property type="entry name" value="Aldolase class I"/>
    <property type="match status" value="1"/>
</dbReference>
<dbReference type="SUPFAM" id="SSF51690">
    <property type="entry name" value="Nicotinate/Quinolinate PRTase C-terminal domain-like"/>
    <property type="match status" value="1"/>
</dbReference>
<accession>A0A383D4E9</accession>